<keyword evidence="8" id="KW-0175">Coiled coil</keyword>
<dbReference type="EMBL" id="CABPSI010000005">
    <property type="protein sequence ID" value="VVE46685.1"/>
    <property type="molecule type" value="Genomic_DNA"/>
</dbReference>
<dbReference type="GO" id="GO:0005524">
    <property type="term" value="F:ATP binding"/>
    <property type="evidence" value="ECO:0007669"/>
    <property type="project" value="UniProtKB-KW"/>
</dbReference>
<dbReference type="Pfam" id="PF02861">
    <property type="entry name" value="Clp_N"/>
    <property type="match status" value="1"/>
</dbReference>
<accession>A0A5E4YED1</accession>
<name>A0A5E4YED1_9BURK</name>
<dbReference type="GO" id="GO:0005737">
    <property type="term" value="C:cytoplasm"/>
    <property type="evidence" value="ECO:0007669"/>
    <property type="project" value="TreeGrafter"/>
</dbReference>
<dbReference type="GO" id="GO:0016887">
    <property type="term" value="F:ATP hydrolysis activity"/>
    <property type="evidence" value="ECO:0007669"/>
    <property type="project" value="InterPro"/>
</dbReference>
<sequence length="898" mass="95782">MVAVDLKQLFSRLNGYCRGALEDAAGLALSRGHYEIHVEHWLRKLLDAPDADAMQMLRAAGIDGARVTNALDAGLAGLASGNSGRPALSPRVQAWAQDAWMTSSITLGQTQIRGAGLLMALILRRDEYILDACYAPLLQGLSTPALLGAFESIAESSCEAEALPVSQGVGPHGAQAMLAGAQTSALAQFCDDFTARAAAGKIDPVFGRDAELCQVIDILARRRKNNPICVGEPGVGKTALAEALALRIVAGDVPDILIRTRVVGLDIGRLEAGASVRGEFERRLRAVIDEVRASSVPVVLFIDEAHMLIGAGGSGSSDAANLLKPALARGELRALAATTWSEYKKYFEKDAALARRFQLVKLDAPSVMTTIDILRGLKSVYEQAHGVMIRDEAIVAAAELSHRYITGRQLPDKAVDLLDTAAARVKISQRMEPAALVAVQRRIASLQREAQAMLREATYDGQASPGRLQQIDAELAQLQARHATERERWAAIQAAAQGVMALRARCDDEPAPTAETLAGLKAATLGLAELQTSSLMLHTEVDAATIANVVSDWTGVPLGHLQHDRASNILALAERVKARIVGQDAALEQIANALKATSSALADASQPLGVFLLAGPSGVGKTETAHAIAEQLFGDERALITLNMSEYQEQHSVSRLVGSPPGYVGYGQGGVLTEAVRQRPYAVLLLDEVEKAHLDVVNLFYQVFDKGTLCDGEGREVNFANTLILLTSNLASEEITRACEQAREAGGEPDAQAITTAIHPALVRHFPPALLARMMVVPFMSLAASVLRDIVTLKLTKISARVWHGARLKLQFSSAVVDRIAQRCCTSDNGARSIDDIVKRHVLPPVADALLIAQCDTRDDGTITVDVNEQGAWEVRTQWVTPTSATMPMVGDGGCGGA</sequence>
<dbReference type="SMART" id="SM01086">
    <property type="entry name" value="ClpB_D2-small"/>
    <property type="match status" value="1"/>
</dbReference>
<dbReference type="InterPro" id="IPR003959">
    <property type="entry name" value="ATPase_AAA_core"/>
</dbReference>
<dbReference type="SUPFAM" id="SSF81923">
    <property type="entry name" value="Double Clp-N motif"/>
    <property type="match status" value="1"/>
</dbReference>
<dbReference type="InterPro" id="IPR019489">
    <property type="entry name" value="Clp_ATPase_C"/>
</dbReference>
<feature type="coiled-coil region" evidence="8">
    <location>
        <begin position="436"/>
        <end position="488"/>
    </location>
</feature>
<protein>
    <submittedName>
        <fullName evidence="11">ClpV1 family T6SS ATPase</fullName>
    </submittedName>
</protein>
<dbReference type="InterPro" id="IPR001270">
    <property type="entry name" value="ClpA/B"/>
</dbReference>
<evidence type="ECO:0000313" key="11">
    <source>
        <dbReference type="EMBL" id="VVE46685.1"/>
    </source>
</evidence>
<keyword evidence="5 7" id="KW-0143">Chaperone</keyword>
<evidence type="ECO:0000259" key="9">
    <source>
        <dbReference type="SMART" id="SM00382"/>
    </source>
</evidence>
<dbReference type="SUPFAM" id="SSF52540">
    <property type="entry name" value="P-loop containing nucleoside triphosphate hydrolases"/>
    <property type="match status" value="2"/>
</dbReference>
<dbReference type="Pfam" id="PF07724">
    <property type="entry name" value="AAA_2"/>
    <property type="match status" value="1"/>
</dbReference>
<comment type="function">
    <text evidence="6">Part of a stress-induced multi-chaperone system, it is involved in the recovery of the cell from heat-induced damage, in cooperation with DnaK, DnaJ and GrpE. Acts before DnaK, in the processing of protein aggregates. Protein binding stimulates the ATPase activity; ATP hydrolysis unfolds the denatured protein aggregates, which probably helps expose new hydrophobic binding sites on the surface of ClpB-bound aggregates, contributing to the solubilization and refolding of denatured protein aggregates by DnaK.</text>
</comment>
<reference evidence="11 12" key="1">
    <citation type="submission" date="2019-08" db="EMBL/GenBank/DDBJ databases">
        <authorList>
            <person name="Peeters C."/>
        </authorList>
    </citation>
    <scope>NUCLEOTIDE SEQUENCE [LARGE SCALE GENOMIC DNA]</scope>
    <source>
        <strain evidence="11 12">LMG 31115</strain>
    </source>
</reference>
<dbReference type="PANTHER" id="PTHR11638:SF181">
    <property type="entry name" value="ATPASE SUBUNIT OF ATP-DEPENDENT PROTEASE"/>
    <property type="match status" value="1"/>
</dbReference>
<dbReference type="PANTHER" id="PTHR11638">
    <property type="entry name" value="ATP-DEPENDENT CLP PROTEASE"/>
    <property type="match status" value="1"/>
</dbReference>
<dbReference type="Gene3D" id="1.10.1780.10">
    <property type="entry name" value="Clp, N-terminal domain"/>
    <property type="match status" value="1"/>
</dbReference>
<dbReference type="Pfam" id="PF17871">
    <property type="entry name" value="AAA_lid_9"/>
    <property type="match status" value="1"/>
</dbReference>
<keyword evidence="3 7" id="KW-0547">Nucleotide-binding</keyword>
<dbReference type="SMART" id="SM00382">
    <property type="entry name" value="AAA"/>
    <property type="match status" value="2"/>
</dbReference>
<evidence type="ECO:0000256" key="8">
    <source>
        <dbReference type="SAM" id="Coils"/>
    </source>
</evidence>
<gene>
    <name evidence="11" type="ORF">PIN31115_04426</name>
</gene>
<dbReference type="NCBIfam" id="TIGR03345">
    <property type="entry name" value="VI_ClpV1"/>
    <property type="match status" value="1"/>
</dbReference>
<comment type="similarity">
    <text evidence="1 7">Belongs to the ClpA/ClpB family.</text>
</comment>
<dbReference type="InterPro" id="IPR050130">
    <property type="entry name" value="ClpA_ClpB"/>
</dbReference>
<evidence type="ECO:0000259" key="10">
    <source>
        <dbReference type="SMART" id="SM01086"/>
    </source>
</evidence>
<dbReference type="InterPro" id="IPR017729">
    <property type="entry name" value="ATPase_T6SS_ClpV1"/>
</dbReference>
<dbReference type="InterPro" id="IPR003593">
    <property type="entry name" value="AAA+_ATPase"/>
</dbReference>
<dbReference type="InterPro" id="IPR004176">
    <property type="entry name" value="Clp_R_N"/>
</dbReference>
<dbReference type="CDD" id="cd00009">
    <property type="entry name" value="AAA"/>
    <property type="match status" value="1"/>
</dbReference>
<keyword evidence="12" id="KW-1185">Reference proteome</keyword>
<dbReference type="InterPro" id="IPR036628">
    <property type="entry name" value="Clp_N_dom_sf"/>
</dbReference>
<evidence type="ECO:0000256" key="5">
    <source>
        <dbReference type="ARBA" id="ARBA00023186"/>
    </source>
</evidence>
<dbReference type="Proteomes" id="UP000333828">
    <property type="component" value="Unassembled WGS sequence"/>
</dbReference>
<dbReference type="PRINTS" id="PR00300">
    <property type="entry name" value="CLPPROTEASEA"/>
</dbReference>
<dbReference type="RefSeq" id="WP_150685906.1">
    <property type="nucleotide sequence ID" value="NZ_CABPSI010000005.1"/>
</dbReference>
<dbReference type="InterPro" id="IPR028299">
    <property type="entry name" value="ClpA/B_CS2"/>
</dbReference>
<evidence type="ECO:0000313" key="12">
    <source>
        <dbReference type="Proteomes" id="UP000333828"/>
    </source>
</evidence>
<dbReference type="FunFam" id="3.40.50.300:FF:000025">
    <property type="entry name" value="ATP-dependent Clp protease subunit"/>
    <property type="match status" value="1"/>
</dbReference>
<dbReference type="InterPro" id="IPR041546">
    <property type="entry name" value="ClpA/ClpB_AAA_lid"/>
</dbReference>
<evidence type="ECO:0000256" key="1">
    <source>
        <dbReference type="ARBA" id="ARBA00008675"/>
    </source>
</evidence>
<dbReference type="Gene3D" id="1.10.8.60">
    <property type="match status" value="1"/>
</dbReference>
<keyword evidence="4 7" id="KW-0067">ATP-binding</keyword>
<organism evidence="11 12">
    <name type="scientific">Pandoraea iniqua</name>
    <dbReference type="NCBI Taxonomy" id="2508288"/>
    <lineage>
        <taxon>Bacteria</taxon>
        <taxon>Pseudomonadati</taxon>
        <taxon>Pseudomonadota</taxon>
        <taxon>Betaproteobacteria</taxon>
        <taxon>Burkholderiales</taxon>
        <taxon>Burkholderiaceae</taxon>
        <taxon>Pandoraea</taxon>
    </lineage>
</organism>
<proteinExistence type="inferred from homology"/>
<dbReference type="InterPro" id="IPR027417">
    <property type="entry name" value="P-loop_NTPase"/>
</dbReference>
<evidence type="ECO:0000256" key="3">
    <source>
        <dbReference type="ARBA" id="ARBA00022741"/>
    </source>
</evidence>
<feature type="domain" description="AAA+ ATPase" evidence="9">
    <location>
        <begin position="224"/>
        <end position="363"/>
    </location>
</feature>
<evidence type="ECO:0000256" key="4">
    <source>
        <dbReference type="ARBA" id="ARBA00022840"/>
    </source>
</evidence>
<keyword evidence="2" id="KW-0677">Repeat</keyword>
<evidence type="ECO:0000256" key="2">
    <source>
        <dbReference type="ARBA" id="ARBA00022737"/>
    </source>
</evidence>
<dbReference type="Pfam" id="PF00004">
    <property type="entry name" value="AAA"/>
    <property type="match status" value="1"/>
</dbReference>
<feature type="domain" description="Clp ATPase C-terminal" evidence="10">
    <location>
        <begin position="782"/>
        <end position="873"/>
    </location>
</feature>
<dbReference type="InterPro" id="IPR018368">
    <property type="entry name" value="ClpA/B_CS1"/>
</dbReference>
<dbReference type="CDD" id="cd19499">
    <property type="entry name" value="RecA-like_ClpB_Hsp104-like"/>
    <property type="match status" value="1"/>
</dbReference>
<evidence type="ECO:0000256" key="6">
    <source>
        <dbReference type="ARBA" id="ARBA00025613"/>
    </source>
</evidence>
<dbReference type="PROSITE" id="PS00870">
    <property type="entry name" value="CLPAB_1"/>
    <property type="match status" value="1"/>
</dbReference>
<dbReference type="GO" id="GO:0034605">
    <property type="term" value="P:cellular response to heat"/>
    <property type="evidence" value="ECO:0007669"/>
    <property type="project" value="TreeGrafter"/>
</dbReference>
<dbReference type="Pfam" id="PF10431">
    <property type="entry name" value="ClpB_D2-small"/>
    <property type="match status" value="1"/>
</dbReference>
<dbReference type="Gene3D" id="3.40.50.300">
    <property type="entry name" value="P-loop containing nucleotide triphosphate hydrolases"/>
    <property type="match status" value="3"/>
</dbReference>
<evidence type="ECO:0000256" key="7">
    <source>
        <dbReference type="RuleBase" id="RU004432"/>
    </source>
</evidence>
<dbReference type="AlphaFoldDB" id="A0A5E4YED1"/>
<feature type="domain" description="AAA+ ATPase" evidence="9">
    <location>
        <begin position="607"/>
        <end position="748"/>
    </location>
</feature>
<dbReference type="PROSITE" id="PS00871">
    <property type="entry name" value="CLPAB_2"/>
    <property type="match status" value="1"/>
</dbReference>